<keyword evidence="4" id="KW-0411">Iron-sulfur</keyword>
<dbReference type="Pfam" id="PF13186">
    <property type="entry name" value="SPASM"/>
    <property type="match status" value="1"/>
</dbReference>
<dbReference type="EMBL" id="JBHPBY010000001">
    <property type="protein sequence ID" value="MFC1848584.1"/>
    <property type="molecule type" value="Genomic_DNA"/>
</dbReference>
<dbReference type="SFLD" id="SFLDS00029">
    <property type="entry name" value="Radical_SAM"/>
    <property type="match status" value="1"/>
</dbReference>
<reference evidence="7 8" key="1">
    <citation type="submission" date="2024-09" db="EMBL/GenBank/DDBJ databases">
        <title>Laminarin stimulates single cell rates of sulfate reduction while oxygen inhibits transcriptomic activity in coastal marine sediment.</title>
        <authorList>
            <person name="Lindsay M."/>
            <person name="Orcutt B."/>
            <person name="Emerson D."/>
            <person name="Stepanauskas R."/>
            <person name="D'Angelo T."/>
        </authorList>
    </citation>
    <scope>NUCLEOTIDE SEQUENCE [LARGE SCALE GENOMIC DNA]</scope>
    <source>
        <strain evidence="7">SAG AM-311-K15</strain>
    </source>
</reference>
<evidence type="ECO:0000256" key="3">
    <source>
        <dbReference type="ARBA" id="ARBA00023004"/>
    </source>
</evidence>
<keyword evidence="3" id="KW-0408">Iron</keyword>
<evidence type="ECO:0000259" key="5">
    <source>
        <dbReference type="Pfam" id="PF04055"/>
    </source>
</evidence>
<dbReference type="CDD" id="cd01335">
    <property type="entry name" value="Radical_SAM"/>
    <property type="match status" value="1"/>
</dbReference>
<evidence type="ECO:0000259" key="6">
    <source>
        <dbReference type="Pfam" id="PF13186"/>
    </source>
</evidence>
<comment type="caution">
    <text evidence="7">The sequence shown here is derived from an EMBL/GenBank/DDBJ whole genome shotgun (WGS) entry which is preliminary data.</text>
</comment>
<organism evidence="7 8">
    <name type="scientific">candidate division CSSED10-310 bacterium</name>
    <dbReference type="NCBI Taxonomy" id="2855610"/>
    <lineage>
        <taxon>Bacteria</taxon>
        <taxon>Bacteria division CSSED10-310</taxon>
    </lineage>
</organism>
<dbReference type="Pfam" id="PF04055">
    <property type="entry name" value="Radical_SAM"/>
    <property type="match status" value="1"/>
</dbReference>
<dbReference type="InterPro" id="IPR007197">
    <property type="entry name" value="rSAM"/>
</dbReference>
<evidence type="ECO:0000313" key="8">
    <source>
        <dbReference type="Proteomes" id="UP001594351"/>
    </source>
</evidence>
<keyword evidence="1" id="KW-0949">S-adenosyl-L-methionine</keyword>
<proteinExistence type="predicted"/>
<accession>A0ABV6YQV5</accession>
<dbReference type="PANTHER" id="PTHR11228:SF7">
    <property type="entry name" value="PQQA PEPTIDE CYCLASE"/>
    <property type="match status" value="1"/>
</dbReference>
<dbReference type="Proteomes" id="UP001594351">
    <property type="component" value="Unassembled WGS sequence"/>
</dbReference>
<dbReference type="PANTHER" id="PTHR11228">
    <property type="entry name" value="RADICAL SAM DOMAIN PROTEIN"/>
    <property type="match status" value="1"/>
</dbReference>
<dbReference type="InterPro" id="IPR023885">
    <property type="entry name" value="4Fe4S-binding_SPASM_dom"/>
</dbReference>
<evidence type="ECO:0000313" key="7">
    <source>
        <dbReference type="EMBL" id="MFC1848584.1"/>
    </source>
</evidence>
<evidence type="ECO:0000256" key="2">
    <source>
        <dbReference type="ARBA" id="ARBA00022723"/>
    </source>
</evidence>
<dbReference type="InterPro" id="IPR058240">
    <property type="entry name" value="rSAM_sf"/>
</dbReference>
<dbReference type="CDD" id="cd21109">
    <property type="entry name" value="SPASM"/>
    <property type="match status" value="1"/>
</dbReference>
<dbReference type="InterPro" id="IPR050377">
    <property type="entry name" value="Radical_SAM_PqqE_MftC-like"/>
</dbReference>
<feature type="domain" description="Radical SAM core" evidence="5">
    <location>
        <begin position="117"/>
        <end position="252"/>
    </location>
</feature>
<dbReference type="InterPro" id="IPR013785">
    <property type="entry name" value="Aldolase_TIM"/>
</dbReference>
<dbReference type="SUPFAM" id="SSF102114">
    <property type="entry name" value="Radical SAM enzymes"/>
    <property type="match status" value="1"/>
</dbReference>
<sequence length="517" mass="58983">MAQKYKAYFCPVPFENVYIDYQGNMNPHCAGLVTVSMGNLISHDFMEVWNSDIAQIIRASILTGSFTYCLEQKCQMLLQKKLPRITGMNNPIHKDIIKRRQTTFKVGPTGLNIGYDPTCNLICPSCRTKHYLSTDQVGRSEIIHQKAMGDHLHSAQRLVLSGMGEPFASRLHKEFLQNYHRTLFPLLKIQIVTNGLLLTPEMWFSLSAAHAAIDTLAISIDAATETTYQFNRGGDFKTLLKNLEFIAGLRKKNVINKLIFDFVVQANNYKEMKSFVALGKKYGSDWIAFKHIENWGMYTEKEFEEVAVHKNTHPEHRNLLKILADPVLQHSTIWLRNLAPLLPEDEVADNLLHLDDMEVYNLMLNSMEWDFLSSKLILTPQQSTKIVSILNNLKDEITRIFASSDSGEKLSPLAYISEHSVLLPELNESSLLELCRDNTQDGEMLGNQSFHQVAVDEEVSKAYQNIRKHLSVTQHEKLAHLLRFKPLLQINTGYFPLCEKLNSFFHPGDNKRSSGNI</sequence>
<protein>
    <submittedName>
        <fullName evidence="7">Radical SAM protein</fullName>
    </submittedName>
</protein>
<name>A0ABV6YQV5_UNCC1</name>
<keyword evidence="2" id="KW-0479">Metal-binding</keyword>
<feature type="domain" description="4Fe4S-binding SPASM" evidence="6">
    <location>
        <begin position="10"/>
        <end position="62"/>
    </location>
</feature>
<evidence type="ECO:0000256" key="4">
    <source>
        <dbReference type="ARBA" id="ARBA00023014"/>
    </source>
</evidence>
<evidence type="ECO:0000256" key="1">
    <source>
        <dbReference type="ARBA" id="ARBA00022691"/>
    </source>
</evidence>
<keyword evidence="8" id="KW-1185">Reference proteome</keyword>
<gene>
    <name evidence="7" type="ORF">ACFL27_00105</name>
</gene>
<dbReference type="Gene3D" id="3.20.20.70">
    <property type="entry name" value="Aldolase class I"/>
    <property type="match status" value="2"/>
</dbReference>